<protein>
    <recommendedName>
        <fullName evidence="4">C1q domain-containing protein</fullName>
    </recommendedName>
</protein>
<dbReference type="PRINTS" id="PR00007">
    <property type="entry name" value="COMPLEMNTC1Q"/>
</dbReference>
<gene>
    <name evidence="5" type="ORF">MGAL_10B067932</name>
</gene>
<feature type="chain" id="PRO_5032751524" description="C1q domain-containing protein" evidence="3">
    <location>
        <begin position="22"/>
        <end position="243"/>
    </location>
</feature>
<evidence type="ECO:0000313" key="5">
    <source>
        <dbReference type="EMBL" id="VDI56770.1"/>
    </source>
</evidence>
<evidence type="ECO:0000256" key="2">
    <source>
        <dbReference type="ARBA" id="ARBA00022525"/>
    </source>
</evidence>
<dbReference type="SUPFAM" id="SSF49842">
    <property type="entry name" value="TNF-like"/>
    <property type="match status" value="1"/>
</dbReference>
<keyword evidence="6" id="KW-1185">Reference proteome</keyword>
<keyword evidence="2" id="KW-0964">Secreted</keyword>
<name>A0A8B6FZW1_MYTGA</name>
<dbReference type="PANTHER" id="PTHR15427:SF50">
    <property type="entry name" value="COMPLEMENT C1Q TUMOR NECROSIS FACTOR-RELATED PROTEIN 2-LIKE"/>
    <property type="match status" value="1"/>
</dbReference>
<organism evidence="5 6">
    <name type="scientific">Mytilus galloprovincialis</name>
    <name type="common">Mediterranean mussel</name>
    <dbReference type="NCBI Taxonomy" id="29158"/>
    <lineage>
        <taxon>Eukaryota</taxon>
        <taxon>Metazoa</taxon>
        <taxon>Spiralia</taxon>
        <taxon>Lophotrochozoa</taxon>
        <taxon>Mollusca</taxon>
        <taxon>Bivalvia</taxon>
        <taxon>Autobranchia</taxon>
        <taxon>Pteriomorphia</taxon>
        <taxon>Mytilida</taxon>
        <taxon>Mytiloidea</taxon>
        <taxon>Mytilidae</taxon>
        <taxon>Mytilinae</taxon>
        <taxon>Mytilus</taxon>
    </lineage>
</organism>
<evidence type="ECO:0000256" key="1">
    <source>
        <dbReference type="ARBA" id="ARBA00004613"/>
    </source>
</evidence>
<sequence length="243" mass="26981">MFRVPCVVLFVLLKCAITVRLDENSTCGGLRCQKTVTMPLLDKMEGNLKADFDVSEMNKLLKVYIDQQIRSGVEIGLQQVKKEIASVDFKMTKLKQDTDKELNDELKVSKKYAFFATLSSDRNNLPRNAVVMFDTVSLNEGDAYDGTTGTFTCPEDGLYHFSWTAVSGRSKDFVSVLVANDRKIAANAVDSDSVSDSMTGTSNVIVRMMKGQKAWVAVHREDGKQLVKAWNGSPCSMFSGFKL</sequence>
<dbReference type="PANTHER" id="PTHR15427">
    <property type="entry name" value="EMILIN ELASTIN MICROFIBRIL INTERFACE-LOCATED PROTEIN ELASTIN MICROFIBRIL INTERFACER"/>
    <property type="match status" value="1"/>
</dbReference>
<feature type="domain" description="C1q" evidence="4">
    <location>
        <begin position="107"/>
        <end position="243"/>
    </location>
</feature>
<dbReference type="InterPro" id="IPR008983">
    <property type="entry name" value="Tumour_necrosis_fac-like_dom"/>
</dbReference>
<dbReference type="Proteomes" id="UP000596742">
    <property type="component" value="Unassembled WGS sequence"/>
</dbReference>
<dbReference type="InterPro" id="IPR001073">
    <property type="entry name" value="C1q_dom"/>
</dbReference>
<reference evidence="5" key="1">
    <citation type="submission" date="2018-11" db="EMBL/GenBank/DDBJ databases">
        <authorList>
            <person name="Alioto T."/>
            <person name="Alioto T."/>
        </authorList>
    </citation>
    <scope>NUCLEOTIDE SEQUENCE</scope>
</reference>
<feature type="signal peptide" evidence="3">
    <location>
        <begin position="1"/>
        <end position="21"/>
    </location>
</feature>
<dbReference type="EMBL" id="UYJE01007651">
    <property type="protein sequence ID" value="VDI56770.1"/>
    <property type="molecule type" value="Genomic_DNA"/>
</dbReference>
<dbReference type="InterPro" id="IPR050392">
    <property type="entry name" value="Collagen/C1q_domain"/>
</dbReference>
<accession>A0A8B6FZW1</accession>
<keyword evidence="3" id="KW-0732">Signal</keyword>
<evidence type="ECO:0000259" key="4">
    <source>
        <dbReference type="PROSITE" id="PS50871"/>
    </source>
</evidence>
<evidence type="ECO:0000313" key="6">
    <source>
        <dbReference type="Proteomes" id="UP000596742"/>
    </source>
</evidence>
<dbReference type="GO" id="GO:0005576">
    <property type="term" value="C:extracellular region"/>
    <property type="evidence" value="ECO:0007669"/>
    <property type="project" value="UniProtKB-SubCell"/>
</dbReference>
<proteinExistence type="predicted"/>
<dbReference type="Pfam" id="PF00386">
    <property type="entry name" value="C1q"/>
    <property type="match status" value="1"/>
</dbReference>
<dbReference type="SMART" id="SM00110">
    <property type="entry name" value="C1Q"/>
    <property type="match status" value="1"/>
</dbReference>
<dbReference type="PROSITE" id="PS50871">
    <property type="entry name" value="C1Q"/>
    <property type="match status" value="1"/>
</dbReference>
<evidence type="ECO:0000256" key="3">
    <source>
        <dbReference type="SAM" id="SignalP"/>
    </source>
</evidence>
<comment type="caution">
    <text evidence="5">The sequence shown here is derived from an EMBL/GenBank/DDBJ whole genome shotgun (WGS) entry which is preliminary data.</text>
</comment>
<dbReference type="AlphaFoldDB" id="A0A8B6FZW1"/>
<dbReference type="OrthoDB" id="6091441at2759"/>
<dbReference type="Gene3D" id="2.60.120.40">
    <property type="match status" value="1"/>
</dbReference>
<comment type="subcellular location">
    <subcellularLocation>
        <location evidence="1">Secreted</location>
    </subcellularLocation>
</comment>